<dbReference type="InterPro" id="IPR038491">
    <property type="entry name" value="Velvet_dom_sf"/>
</dbReference>
<dbReference type="Gene3D" id="2.60.40.3960">
    <property type="entry name" value="Velvet domain"/>
    <property type="match status" value="1"/>
</dbReference>
<keyword evidence="5" id="KW-0539">Nucleus</keyword>
<feature type="compositionally biased region" description="Low complexity" evidence="6">
    <location>
        <begin position="425"/>
        <end position="436"/>
    </location>
</feature>
<evidence type="ECO:0000256" key="6">
    <source>
        <dbReference type="SAM" id="MobiDB-lite"/>
    </source>
</evidence>
<feature type="domain" description="Velvet" evidence="7">
    <location>
        <begin position="42"/>
        <end position="235"/>
    </location>
</feature>
<feature type="compositionally biased region" description="Low complexity" evidence="6">
    <location>
        <begin position="404"/>
        <end position="416"/>
    </location>
</feature>
<feature type="region of interest" description="Disordered" evidence="6">
    <location>
        <begin position="1"/>
        <end position="21"/>
    </location>
</feature>
<dbReference type="OrthoDB" id="5599552at2759"/>
<evidence type="ECO:0000259" key="7">
    <source>
        <dbReference type="PROSITE" id="PS51821"/>
    </source>
</evidence>
<protein>
    <submittedName>
        <fullName evidence="8">Velvet factor-domain-containing protein</fullName>
    </submittedName>
</protein>
<keyword evidence="3" id="KW-0805">Transcription regulation</keyword>
<feature type="region of interest" description="Disordered" evidence="6">
    <location>
        <begin position="243"/>
        <end position="324"/>
    </location>
</feature>
<evidence type="ECO:0000256" key="1">
    <source>
        <dbReference type="ARBA" id="ARBA00004123"/>
    </source>
</evidence>
<dbReference type="PANTHER" id="PTHR33572">
    <property type="entry name" value="SPORE DEVELOPMENT REGULATOR VOSA"/>
    <property type="match status" value="1"/>
</dbReference>
<feature type="compositionally biased region" description="Low complexity" evidence="6">
    <location>
        <begin position="634"/>
        <end position="687"/>
    </location>
</feature>
<feature type="region of interest" description="Disordered" evidence="6">
    <location>
        <begin position="391"/>
        <end position="621"/>
    </location>
</feature>
<evidence type="ECO:0000313" key="9">
    <source>
        <dbReference type="Proteomes" id="UP000683000"/>
    </source>
</evidence>
<comment type="subcellular location">
    <subcellularLocation>
        <location evidence="1">Nucleus</location>
    </subcellularLocation>
</comment>
<evidence type="ECO:0000256" key="4">
    <source>
        <dbReference type="ARBA" id="ARBA00023163"/>
    </source>
</evidence>
<sequence length="857" mass="89734">MDANSNFGSVPTAYPYERDRSFNDRDRLYVLQYHPGSSHLPPRTQPNQEYDLTVRQEPKQARMCGVGPDRRPIDPPPIIQLRVIDPHTRQPPSPANPDADDADPNYAHSFLQNPYYFMFASLAKPDDDTELHWLKDGKTRCTTGSVVSSLYHLKDSENRNEDAGFFVFPDLSVRTEGSYRLKLSLFEVVSNTVRHCKSIYSAAFYVYTAKKFPGMEESTPLSCSLADQGIKIRIRKDIRVRKRPIAALAPPSDGGHSNAGESRKVDQDQNEDDAHSQQSHLPLSSQPGSAVTKRARHGTLTGPLHHVSGPASVASSDGMSAHTPVLATNTPGSSIALAGLPAWPTSSTLDPMLGVASATPGGIELSTTSTLSTAHPHTHTHAHQAMGVGIGVGGQLLSTGSEPSSSGSASAAGAGAVPRRTDAQPTTSPYPSSSSTVGGMINYDYEPAGLRNTTSSYDPQRPLGSGVGTGYESASGESGRGGYDANGARSGYENAAGGGRTGFDHVHQHHPRGSYDPRAGYESSQAPSRAPYNTHPHTHNQTHAEVHGHPSRASFSAPYESAQAYQDGQQHPHHGGYAHPQQTSAGYAHASSTGSHPHHPSASHHPQQGQYPSPTRSQYPTAAYSGSYVRYDVGANTNPNVNPNANGPSGSGGYYDNSSSSPSPHPHSAYYASGTSGQAQAQPSQVAPAPPLTHTASFTSSGSGGSPYEYGGQGQGHGSSPSGEYYSQAHGHGHVHGHPSRMVSPAPNARYSGPSYASGAQSASASMSGWGPNGGGHAHGLGQQEMIHLAPLRHGSGGGGASTGSSSSSPSSPALPSVSGYPVIQLSRAPFEQDGRGVGVPGKKSVLSIGSIISDGV</sequence>
<feature type="compositionally biased region" description="Basic and acidic residues" evidence="6">
    <location>
        <begin position="261"/>
        <end position="275"/>
    </location>
</feature>
<feature type="compositionally biased region" description="Low complexity" evidence="6">
    <location>
        <begin position="752"/>
        <end position="770"/>
    </location>
</feature>
<reference evidence="8" key="1">
    <citation type="submission" date="2021-03" db="EMBL/GenBank/DDBJ databases">
        <title>Evolutionary innovations through gain and loss of genes in the ectomycorrhizal Boletales.</title>
        <authorList>
            <person name="Wu G."/>
            <person name="Miyauchi S."/>
            <person name="Morin E."/>
            <person name="Yang Z.-L."/>
            <person name="Xu J."/>
            <person name="Martin F.M."/>
        </authorList>
    </citation>
    <scope>NUCLEOTIDE SEQUENCE</scope>
    <source>
        <strain evidence="8">BR01</strain>
    </source>
</reference>
<dbReference type="Proteomes" id="UP000683000">
    <property type="component" value="Unassembled WGS sequence"/>
</dbReference>
<dbReference type="InterPro" id="IPR021740">
    <property type="entry name" value="Velvet"/>
</dbReference>
<organism evidence="8 9">
    <name type="scientific">Boletus reticuloceps</name>
    <dbReference type="NCBI Taxonomy" id="495285"/>
    <lineage>
        <taxon>Eukaryota</taxon>
        <taxon>Fungi</taxon>
        <taxon>Dikarya</taxon>
        <taxon>Basidiomycota</taxon>
        <taxon>Agaricomycotina</taxon>
        <taxon>Agaricomycetes</taxon>
        <taxon>Agaricomycetidae</taxon>
        <taxon>Boletales</taxon>
        <taxon>Boletineae</taxon>
        <taxon>Boletaceae</taxon>
        <taxon>Boletoideae</taxon>
        <taxon>Boletus</taxon>
    </lineage>
</organism>
<accession>A0A8I2YDG3</accession>
<feature type="compositionally biased region" description="Polar residues" evidence="6">
    <location>
        <begin position="607"/>
        <end position="620"/>
    </location>
</feature>
<feature type="compositionally biased region" description="Low complexity" evidence="6">
    <location>
        <begin position="276"/>
        <end position="287"/>
    </location>
</feature>
<keyword evidence="9" id="KW-1185">Reference proteome</keyword>
<gene>
    <name evidence="8" type="ORF">JVT61DRAFT_13393</name>
</gene>
<comment type="caution">
    <text evidence="8">The sequence shown here is derived from an EMBL/GenBank/DDBJ whole genome shotgun (WGS) entry which is preliminary data.</text>
</comment>
<evidence type="ECO:0000313" key="8">
    <source>
        <dbReference type="EMBL" id="KAG6369836.1"/>
    </source>
</evidence>
<evidence type="ECO:0000256" key="2">
    <source>
        <dbReference type="ARBA" id="ARBA00022969"/>
    </source>
</evidence>
<dbReference type="GO" id="GO:0005634">
    <property type="term" value="C:nucleus"/>
    <property type="evidence" value="ECO:0007669"/>
    <property type="project" value="UniProtKB-SubCell"/>
</dbReference>
<keyword evidence="4" id="KW-0804">Transcription</keyword>
<dbReference type="InterPro" id="IPR037525">
    <property type="entry name" value="Velvet_dom"/>
</dbReference>
<evidence type="ECO:0000256" key="5">
    <source>
        <dbReference type="ARBA" id="ARBA00023242"/>
    </source>
</evidence>
<dbReference type="GO" id="GO:0030435">
    <property type="term" value="P:sporulation resulting in formation of a cellular spore"/>
    <property type="evidence" value="ECO:0007669"/>
    <property type="project" value="UniProtKB-KW"/>
</dbReference>
<evidence type="ECO:0000256" key="3">
    <source>
        <dbReference type="ARBA" id="ARBA00023015"/>
    </source>
</evidence>
<feature type="region of interest" description="Disordered" evidence="6">
    <location>
        <begin position="634"/>
        <end position="819"/>
    </location>
</feature>
<dbReference type="Pfam" id="PF11754">
    <property type="entry name" value="Velvet"/>
    <property type="match status" value="2"/>
</dbReference>
<dbReference type="PROSITE" id="PS51821">
    <property type="entry name" value="VELVET"/>
    <property type="match status" value="1"/>
</dbReference>
<feature type="compositionally biased region" description="Low complexity" evidence="6">
    <location>
        <begin position="803"/>
        <end position="819"/>
    </location>
</feature>
<dbReference type="AlphaFoldDB" id="A0A8I2YDG3"/>
<dbReference type="EMBL" id="JAGFBS010000062">
    <property type="protein sequence ID" value="KAG6369836.1"/>
    <property type="molecule type" value="Genomic_DNA"/>
</dbReference>
<dbReference type="PANTHER" id="PTHR33572:SF18">
    <property type="entry name" value="SPORE DEVELOPMENT REGULATOR VOSA"/>
    <property type="match status" value="1"/>
</dbReference>
<proteinExistence type="predicted"/>
<name>A0A8I2YDG3_9AGAM</name>
<keyword evidence="2" id="KW-0749">Sporulation</keyword>